<evidence type="ECO:0000256" key="5">
    <source>
        <dbReference type="ARBA" id="ARBA00012402"/>
    </source>
</evidence>
<dbReference type="Proteomes" id="UP000490800">
    <property type="component" value="Unassembled WGS sequence"/>
</dbReference>
<evidence type="ECO:0000313" key="14">
    <source>
        <dbReference type="Proteomes" id="UP000490800"/>
    </source>
</evidence>
<protein>
    <recommendedName>
        <fullName evidence="6 11">Coproporphyrinogen III oxidase</fullName>
        <ecNumber evidence="5 11">1.3.3.15</ecNumber>
    </recommendedName>
</protein>
<dbReference type="OrthoDB" id="9805195at2"/>
<dbReference type="Pfam" id="PF01593">
    <property type="entry name" value="Amino_oxidase"/>
    <property type="match status" value="1"/>
</dbReference>
<dbReference type="Gene3D" id="3.90.660.20">
    <property type="entry name" value="Protoporphyrinogen oxidase, mitochondrial, domain 2"/>
    <property type="match status" value="1"/>
</dbReference>
<dbReference type="SUPFAM" id="SSF54373">
    <property type="entry name" value="FAD-linked reductases, C-terminal domain"/>
    <property type="match status" value="1"/>
</dbReference>
<dbReference type="GO" id="GO:0004729">
    <property type="term" value="F:oxygen-dependent protoporphyrinogen oxidase activity"/>
    <property type="evidence" value="ECO:0007669"/>
    <property type="project" value="UniProtKB-UniRule"/>
</dbReference>
<accession>A0A7X3FIT8</accession>
<dbReference type="InterPro" id="IPR004572">
    <property type="entry name" value="Protoporphyrinogen_oxidase"/>
</dbReference>
<evidence type="ECO:0000259" key="12">
    <source>
        <dbReference type="Pfam" id="PF01593"/>
    </source>
</evidence>
<dbReference type="SUPFAM" id="SSF51905">
    <property type="entry name" value="FAD/NAD(P)-binding domain"/>
    <property type="match status" value="1"/>
</dbReference>
<sequence>MSQARKVIVIGGGITGMTAAYYLKKRLDAGGFKADITLVEGAESLGGRINTLRKDGFVIEKGPDSFLARKLPIIELSKELGLEDELTGTNPEAKKTYILRDGKLHPMPPGLVLGIPTELGPFMRTALVSPAGKARALLDLILPKKEEPGDESLGHFLERRLGKEVLEQVVEPLLAGIYAGDTFALSLQSTFPQFGELEQEHRSLIYGMMNNRKQTQLEARNLPVPGRKSTFLTYKNGLSTLVQRLEEVLRDSGVNIRTGVKVREMGKQGGRYRVVLGNGQTEEADSVIVTLPTYHTAELLGELPGVEKLKAINYVSVANVVLAYRQEDANVSFDGSGFLIPRLEGRSITACTWTSAKWLHTAPEGHVLLRCYVGRSGAEDWVELSDEELVAKVRQDVAELMGIEAEPLFHEVTRLHRSMPQYPVGHLDNIRELRSELAEQMPGVYVTGAGFNGVGLPDCIRQGRDTAYEAADRLMASTAVDGLDGLDAIGGIDGVAASAAPGRQARS</sequence>
<keyword evidence="14" id="KW-1185">Reference proteome</keyword>
<keyword evidence="8 11" id="KW-0274">FAD</keyword>
<feature type="domain" description="Amine oxidase" evidence="12">
    <location>
        <begin position="14"/>
        <end position="469"/>
    </location>
</feature>
<dbReference type="EC" id="1.3.3.15" evidence="5 11"/>
<keyword evidence="9 11" id="KW-0560">Oxidoreductase</keyword>
<evidence type="ECO:0000256" key="6">
    <source>
        <dbReference type="ARBA" id="ARBA00019046"/>
    </source>
</evidence>
<dbReference type="GO" id="GO:0005737">
    <property type="term" value="C:cytoplasm"/>
    <property type="evidence" value="ECO:0007669"/>
    <property type="project" value="UniProtKB-SubCell"/>
</dbReference>
<dbReference type="EMBL" id="RHLK01000007">
    <property type="protein sequence ID" value="MVP00500.1"/>
    <property type="molecule type" value="Genomic_DNA"/>
</dbReference>
<evidence type="ECO:0000256" key="8">
    <source>
        <dbReference type="ARBA" id="ARBA00022827"/>
    </source>
</evidence>
<evidence type="ECO:0000256" key="9">
    <source>
        <dbReference type="ARBA" id="ARBA00023002"/>
    </source>
</evidence>
<comment type="catalytic activity">
    <reaction evidence="1">
        <text>coproporphyrinogen III + 3 O2 = coproporphyrin III + 3 H2O2</text>
        <dbReference type="Rhea" id="RHEA:43436"/>
        <dbReference type="ChEBI" id="CHEBI:15379"/>
        <dbReference type="ChEBI" id="CHEBI:16240"/>
        <dbReference type="ChEBI" id="CHEBI:57309"/>
        <dbReference type="ChEBI" id="CHEBI:131725"/>
        <dbReference type="EC" id="1.3.3.15"/>
    </reaction>
    <physiologicalReaction direction="left-to-right" evidence="1">
        <dbReference type="Rhea" id="RHEA:43437"/>
    </physiologicalReaction>
</comment>
<evidence type="ECO:0000256" key="3">
    <source>
        <dbReference type="ARBA" id="ARBA00004744"/>
    </source>
</evidence>
<gene>
    <name evidence="13" type="primary">hemY</name>
    <name evidence="13" type="ORF">EDM21_13355</name>
</gene>
<evidence type="ECO:0000256" key="4">
    <source>
        <dbReference type="ARBA" id="ARBA00008310"/>
    </source>
</evidence>
<evidence type="ECO:0000256" key="7">
    <source>
        <dbReference type="ARBA" id="ARBA00022630"/>
    </source>
</evidence>
<dbReference type="InterPro" id="IPR002937">
    <property type="entry name" value="Amino_oxidase"/>
</dbReference>
<comment type="similarity">
    <text evidence="4 11">Belongs to the protoporphyrinogen/coproporphyrinogen oxidase family. Coproporphyrinogen III oxidase subfamily.</text>
</comment>
<evidence type="ECO:0000256" key="1">
    <source>
        <dbReference type="ARBA" id="ARBA00001755"/>
    </source>
</evidence>
<keyword evidence="11" id="KW-0963">Cytoplasm</keyword>
<name>A0A7X3FIT8_9BACL</name>
<dbReference type="RefSeq" id="WP_157336216.1">
    <property type="nucleotide sequence ID" value="NZ_RHLK01000007.1"/>
</dbReference>
<comment type="pathway">
    <text evidence="3 11">Porphyrin-containing compound metabolism; protoheme biosynthesis.</text>
</comment>
<comment type="caution">
    <text evidence="13">The sequence shown here is derived from an EMBL/GenBank/DDBJ whole genome shotgun (WGS) entry which is preliminary data.</text>
</comment>
<evidence type="ECO:0000256" key="2">
    <source>
        <dbReference type="ARBA" id="ARBA00001974"/>
    </source>
</evidence>
<dbReference type="PANTHER" id="PTHR42923:SF3">
    <property type="entry name" value="PROTOPORPHYRINOGEN OXIDASE"/>
    <property type="match status" value="1"/>
</dbReference>
<evidence type="ECO:0000256" key="10">
    <source>
        <dbReference type="ARBA" id="ARBA00023133"/>
    </source>
</evidence>
<evidence type="ECO:0000256" key="11">
    <source>
        <dbReference type="RuleBase" id="RU364052"/>
    </source>
</evidence>
<evidence type="ECO:0000313" key="13">
    <source>
        <dbReference type="EMBL" id="MVP00500.1"/>
    </source>
</evidence>
<comment type="subcellular location">
    <subcellularLocation>
        <location evidence="11">Cytoplasm</location>
    </subcellularLocation>
</comment>
<dbReference type="Gene3D" id="1.10.3110.10">
    <property type="entry name" value="protoporphyrinogen ix oxidase, domain 3"/>
    <property type="match status" value="1"/>
</dbReference>
<dbReference type="NCBIfam" id="NF008845">
    <property type="entry name" value="PRK11883.1-5"/>
    <property type="match status" value="1"/>
</dbReference>
<dbReference type="Gene3D" id="3.50.50.60">
    <property type="entry name" value="FAD/NAD(P)-binding domain"/>
    <property type="match status" value="1"/>
</dbReference>
<organism evidence="13 14">
    <name type="scientific">Paenibacillus lutrae</name>
    <dbReference type="NCBI Taxonomy" id="2078573"/>
    <lineage>
        <taxon>Bacteria</taxon>
        <taxon>Bacillati</taxon>
        <taxon>Bacillota</taxon>
        <taxon>Bacilli</taxon>
        <taxon>Bacillales</taxon>
        <taxon>Paenibacillaceae</taxon>
        <taxon>Paenibacillus</taxon>
    </lineage>
</organism>
<comment type="cofactor">
    <cofactor evidence="2 11">
        <name>FAD</name>
        <dbReference type="ChEBI" id="CHEBI:57692"/>
    </cofactor>
</comment>
<dbReference type="InterPro" id="IPR050464">
    <property type="entry name" value="Zeta_carotene_desat/Oxidored"/>
</dbReference>
<dbReference type="InterPro" id="IPR036188">
    <property type="entry name" value="FAD/NAD-bd_sf"/>
</dbReference>
<keyword evidence="10 11" id="KW-0350">Heme biosynthesis</keyword>
<dbReference type="UniPathway" id="UPA00252"/>
<dbReference type="GO" id="GO:0006783">
    <property type="term" value="P:heme biosynthetic process"/>
    <property type="evidence" value="ECO:0007669"/>
    <property type="project" value="UniProtKB-UniRule"/>
</dbReference>
<comment type="function">
    <text evidence="11">Involved in coproporphyrin-dependent heme b biosynthesis. Catalyzes the oxidation of coproporphyrinogen III to coproporphyrin III.</text>
</comment>
<dbReference type="AlphaFoldDB" id="A0A7X3FIT8"/>
<reference evidence="13 14" key="1">
    <citation type="journal article" date="2019" name="Microorganisms">
        <title>Paenibacillus lutrae sp. nov., A Chitinolytic Species Isolated from A River Otter in Castril Natural Park, Granada, Spain.</title>
        <authorList>
            <person name="Rodriguez M."/>
            <person name="Reina J.C."/>
            <person name="Bejar V."/>
            <person name="Llamas I."/>
        </authorList>
    </citation>
    <scope>NUCLEOTIDE SEQUENCE [LARGE SCALE GENOMIC DNA]</scope>
    <source>
        <strain evidence="13 14">N10</strain>
    </source>
</reference>
<dbReference type="NCBIfam" id="TIGR00562">
    <property type="entry name" value="proto_IX_ox"/>
    <property type="match status" value="1"/>
</dbReference>
<proteinExistence type="inferred from homology"/>
<dbReference type="PANTHER" id="PTHR42923">
    <property type="entry name" value="PROTOPORPHYRINOGEN OXIDASE"/>
    <property type="match status" value="1"/>
</dbReference>
<keyword evidence="7 11" id="KW-0285">Flavoprotein</keyword>